<dbReference type="OrthoDB" id="703597at2"/>
<keyword evidence="2" id="KW-1185">Reference proteome</keyword>
<organism evidence="1 2">
    <name type="scientific">Sphingobacterium alimentarium</name>
    <dbReference type="NCBI Taxonomy" id="797292"/>
    <lineage>
        <taxon>Bacteria</taxon>
        <taxon>Pseudomonadati</taxon>
        <taxon>Bacteroidota</taxon>
        <taxon>Sphingobacteriia</taxon>
        <taxon>Sphingobacteriales</taxon>
        <taxon>Sphingobacteriaceae</taxon>
        <taxon>Sphingobacterium</taxon>
    </lineage>
</organism>
<evidence type="ECO:0000313" key="2">
    <source>
        <dbReference type="Proteomes" id="UP000295197"/>
    </source>
</evidence>
<dbReference type="InterPro" id="IPR007612">
    <property type="entry name" value="LOR"/>
</dbReference>
<protein>
    <recommendedName>
        <fullName evidence="3">Scramblase</fullName>
    </recommendedName>
</protein>
<dbReference type="SUPFAM" id="SSF54518">
    <property type="entry name" value="Tubby C-terminal domain-like"/>
    <property type="match status" value="1"/>
</dbReference>
<dbReference type="EMBL" id="SMBZ01000003">
    <property type="protein sequence ID" value="TCV19955.1"/>
    <property type="molecule type" value="Genomic_DNA"/>
</dbReference>
<dbReference type="InterPro" id="IPR025659">
    <property type="entry name" value="Tubby-like_C"/>
</dbReference>
<dbReference type="Pfam" id="PF04525">
    <property type="entry name" value="LOR"/>
    <property type="match status" value="1"/>
</dbReference>
<dbReference type="RefSeq" id="WP_132776396.1">
    <property type="nucleotide sequence ID" value="NZ_SMBZ01000003.1"/>
</dbReference>
<comment type="caution">
    <text evidence="1">The sequence shown here is derived from an EMBL/GenBank/DDBJ whole genome shotgun (WGS) entry which is preliminary data.</text>
</comment>
<evidence type="ECO:0000313" key="1">
    <source>
        <dbReference type="EMBL" id="TCV19955.1"/>
    </source>
</evidence>
<gene>
    <name evidence="1" type="ORF">EDC17_100354</name>
</gene>
<name>A0A4V2VUJ8_9SPHI</name>
<sequence>MSKYNYPLDFKFKIGTLSNDFEAKDALGNTLFYVREKILTWRDQMKVYSDSSKSELLYEMKSNRLIDFQQTFTITDAANNVIGKVRRKSIRSLWKSTFKLVNADDEHDYTIQEKNAFVKMWDGIFGEIPIIGMLSGYVFNPSYILSNNAGEALFELKKEPSFFGRKFKVEKLTSSDIEEERLVLSLALMVLVERDRG</sequence>
<evidence type="ECO:0008006" key="3">
    <source>
        <dbReference type="Google" id="ProtNLM"/>
    </source>
</evidence>
<dbReference type="AlphaFoldDB" id="A0A4V2VUJ8"/>
<reference evidence="1 2" key="1">
    <citation type="submission" date="2019-03" db="EMBL/GenBank/DDBJ databases">
        <title>Genomic Encyclopedia of Type Strains, Phase IV (KMG-IV): sequencing the most valuable type-strain genomes for metagenomic binning, comparative biology and taxonomic classification.</title>
        <authorList>
            <person name="Goeker M."/>
        </authorList>
    </citation>
    <scope>NUCLEOTIDE SEQUENCE [LARGE SCALE GENOMIC DNA]</scope>
    <source>
        <strain evidence="1 2">DSM 22362</strain>
    </source>
</reference>
<dbReference type="Proteomes" id="UP000295197">
    <property type="component" value="Unassembled WGS sequence"/>
</dbReference>
<accession>A0A4V2VUJ8</accession>
<proteinExistence type="predicted"/>